<name>A0AAJ5EF56_9ENTE</name>
<dbReference type="InterPro" id="IPR029442">
    <property type="entry name" value="GyrI-like"/>
</dbReference>
<dbReference type="Proteomes" id="UP000296883">
    <property type="component" value="Chromosome"/>
</dbReference>
<dbReference type="Pfam" id="PF06445">
    <property type="entry name" value="GyrI-like"/>
    <property type="match status" value="1"/>
</dbReference>
<dbReference type="SMART" id="SM00871">
    <property type="entry name" value="AraC_E_bind"/>
    <property type="match status" value="1"/>
</dbReference>
<dbReference type="EMBL" id="CP038865">
    <property type="protein sequence ID" value="QCA28728.1"/>
    <property type="molecule type" value="Genomic_DNA"/>
</dbReference>
<feature type="domain" description="AraC effector-binding" evidence="1">
    <location>
        <begin position="1"/>
        <end position="148"/>
    </location>
</feature>
<dbReference type="Proteomes" id="UP000297725">
    <property type="component" value="Unassembled WGS sequence"/>
</dbReference>
<sequence>MSYIELEDFDSYYKRRIGHYGTENHYLMEDVKQTLIRKHYLDETSVLIGIALDDPIQIEPALLRYDVGVKLSQKDDRLLEEGFDKRRISGGKYQVIELAHTEEAITSFWSTVFSGGGTIERDVSRPILEWYSYKDIQNHTMCMYIPIK</sequence>
<accession>A0AAJ5EF56</accession>
<evidence type="ECO:0000313" key="4">
    <source>
        <dbReference type="Proteomes" id="UP000296883"/>
    </source>
</evidence>
<reference evidence="2 4" key="2">
    <citation type="journal article" date="2020" name="Int. J. Syst. Evol. Microbiol.">
        <title>Vagococcus xieshaowenii sp. nov., isolated from snow finch (Montifringilla taczanowskii) cloacal content.</title>
        <authorList>
            <person name="Ge Y."/>
            <person name="Yang J."/>
            <person name="Lai X.H."/>
            <person name="Zhang G."/>
            <person name="Jin D."/>
            <person name="Lu S."/>
            <person name="Wang B."/>
            <person name="Huang Y."/>
            <person name="Huang Y."/>
            <person name="Ren Z."/>
            <person name="Zhang X."/>
            <person name="Xu J."/>
        </authorList>
    </citation>
    <scope>NUCLEOTIDE SEQUENCE [LARGE SCALE GENOMIC DNA]</scope>
    <source>
        <strain evidence="2">Personal::cf-49</strain>
        <strain evidence="4">personal::cf-49</strain>
    </source>
</reference>
<evidence type="ECO:0000313" key="2">
    <source>
        <dbReference type="EMBL" id="QCA28728.1"/>
    </source>
</evidence>
<dbReference type="EMBL" id="SRHU01000024">
    <property type="protein sequence ID" value="TFZ40464.1"/>
    <property type="molecule type" value="Genomic_DNA"/>
</dbReference>
<dbReference type="Gene3D" id="3.20.80.10">
    <property type="entry name" value="Regulatory factor, effector binding domain"/>
    <property type="match status" value="1"/>
</dbReference>
<dbReference type="SUPFAM" id="SSF55136">
    <property type="entry name" value="Probable bacterial effector-binding domain"/>
    <property type="match status" value="1"/>
</dbReference>
<evidence type="ECO:0000313" key="3">
    <source>
        <dbReference type="EMBL" id="TFZ40464.1"/>
    </source>
</evidence>
<evidence type="ECO:0000313" key="5">
    <source>
        <dbReference type="Proteomes" id="UP000297725"/>
    </source>
</evidence>
<proteinExistence type="predicted"/>
<protein>
    <submittedName>
        <fullName evidence="3">DNA gyrase inhibitory protein</fullName>
    </submittedName>
</protein>
<dbReference type="InterPro" id="IPR010499">
    <property type="entry name" value="AraC_E-bd"/>
</dbReference>
<gene>
    <name evidence="3" type="ORF">E4031_06640</name>
    <name evidence="2" type="ORF">E4Z98_05135</name>
</gene>
<dbReference type="InterPro" id="IPR011256">
    <property type="entry name" value="Reg_factor_effector_dom_sf"/>
</dbReference>
<organism evidence="3 5">
    <name type="scientific">Vagococcus xieshaowenii</name>
    <dbReference type="NCBI Taxonomy" id="2562451"/>
    <lineage>
        <taxon>Bacteria</taxon>
        <taxon>Bacillati</taxon>
        <taxon>Bacillota</taxon>
        <taxon>Bacilli</taxon>
        <taxon>Lactobacillales</taxon>
        <taxon>Enterococcaceae</taxon>
        <taxon>Vagococcus</taxon>
    </lineage>
</organism>
<keyword evidence="4" id="KW-1185">Reference proteome</keyword>
<dbReference type="AlphaFoldDB" id="A0AAJ5EF56"/>
<reference evidence="3 5" key="1">
    <citation type="submission" date="2019-03" db="EMBL/GenBank/DDBJ databases">
        <title>Vagococcus sp. was isolated fron gut of Carduelis flavirostris.</title>
        <authorList>
            <person name="Ge Y."/>
        </authorList>
    </citation>
    <scope>NUCLEOTIDE SEQUENCE [LARGE SCALE GENOMIC DNA]</scope>
    <source>
        <strain evidence="3 5">CF-210</strain>
    </source>
</reference>
<dbReference type="RefSeq" id="WP_135254667.1">
    <property type="nucleotide sequence ID" value="NZ_CP038865.1"/>
</dbReference>
<evidence type="ECO:0000259" key="1">
    <source>
        <dbReference type="SMART" id="SM00871"/>
    </source>
</evidence>